<keyword evidence="1" id="KW-0436">Ligase</keyword>
<dbReference type="InterPro" id="IPR033708">
    <property type="entry name" value="Anticodon_Ile_BEm"/>
</dbReference>
<dbReference type="SUPFAM" id="SSF47323">
    <property type="entry name" value="Anticodon-binding domain of a subclass of class I aminoacyl-tRNA synthetases"/>
    <property type="match status" value="1"/>
</dbReference>
<evidence type="ECO:0000256" key="4">
    <source>
        <dbReference type="ARBA" id="ARBA00022917"/>
    </source>
</evidence>
<dbReference type="Gene3D" id="1.10.730.20">
    <property type="match status" value="1"/>
</dbReference>
<keyword evidence="3" id="KW-0067">ATP-binding</keyword>
<dbReference type="Proteomes" id="UP000027120">
    <property type="component" value="Unassembled WGS sequence"/>
</dbReference>
<feature type="non-terminal residue" evidence="7">
    <location>
        <position position="1"/>
    </location>
</feature>
<dbReference type="CDD" id="cd07960">
    <property type="entry name" value="Anticodon_Ia_Ile_BEm"/>
    <property type="match status" value="1"/>
</dbReference>
<accession>A0A067FWC6</accession>
<dbReference type="GO" id="GO:0006418">
    <property type="term" value="P:tRNA aminoacylation for protein translation"/>
    <property type="evidence" value="ECO:0007669"/>
    <property type="project" value="InterPro"/>
</dbReference>
<feature type="domain" description="Methionyl/Valyl/Leucyl/Isoleucyl-tRNA synthetase anticodon-binding" evidence="6">
    <location>
        <begin position="69"/>
        <end position="189"/>
    </location>
</feature>
<reference evidence="7 8" key="1">
    <citation type="submission" date="2014-04" db="EMBL/GenBank/DDBJ databases">
        <authorList>
            <consortium name="International Citrus Genome Consortium"/>
            <person name="Gmitter F."/>
            <person name="Chen C."/>
            <person name="Farmerie W."/>
            <person name="Harkins T."/>
            <person name="Desany B."/>
            <person name="Mohiuddin M."/>
            <person name="Kodira C."/>
            <person name="Borodovsky M."/>
            <person name="Lomsadze A."/>
            <person name="Burns P."/>
            <person name="Jenkins J."/>
            <person name="Prochnik S."/>
            <person name="Shu S."/>
            <person name="Chapman J."/>
            <person name="Pitluck S."/>
            <person name="Schmutz J."/>
            <person name="Rokhsar D."/>
        </authorList>
    </citation>
    <scope>NUCLEOTIDE SEQUENCE</scope>
</reference>
<keyword evidence="4" id="KW-0648">Protein biosynthesis</keyword>
<dbReference type="InterPro" id="IPR013155">
    <property type="entry name" value="M/V/L/I-tRNA-synth_anticd-bd"/>
</dbReference>
<dbReference type="GO" id="GO:0005524">
    <property type="term" value="F:ATP binding"/>
    <property type="evidence" value="ECO:0007669"/>
    <property type="project" value="UniProtKB-KW"/>
</dbReference>
<evidence type="ECO:0000256" key="5">
    <source>
        <dbReference type="ARBA" id="ARBA00023146"/>
    </source>
</evidence>
<keyword evidence="2" id="KW-0547">Nucleotide-binding</keyword>
<evidence type="ECO:0000313" key="7">
    <source>
        <dbReference type="EMBL" id="KDO71648.1"/>
    </source>
</evidence>
<dbReference type="GO" id="GO:0004812">
    <property type="term" value="F:aminoacyl-tRNA ligase activity"/>
    <property type="evidence" value="ECO:0007669"/>
    <property type="project" value="UniProtKB-KW"/>
</dbReference>
<gene>
    <name evidence="7" type="ORF">CISIN_1g0027842mg</name>
</gene>
<keyword evidence="5" id="KW-0030">Aminoacyl-tRNA synthetase</keyword>
<dbReference type="FunFam" id="1.10.730.20:FF:000017">
    <property type="entry name" value="Isoleucyl-tRNA synthetase"/>
    <property type="match status" value="1"/>
</dbReference>
<evidence type="ECO:0000259" key="6">
    <source>
        <dbReference type="Pfam" id="PF08264"/>
    </source>
</evidence>
<dbReference type="Pfam" id="PF08264">
    <property type="entry name" value="Anticodon_1"/>
    <property type="match status" value="1"/>
</dbReference>
<evidence type="ECO:0000256" key="2">
    <source>
        <dbReference type="ARBA" id="ARBA00022741"/>
    </source>
</evidence>
<name>A0A067FWC6_CITSI</name>
<dbReference type="GO" id="GO:0000049">
    <property type="term" value="F:tRNA binding"/>
    <property type="evidence" value="ECO:0007669"/>
    <property type="project" value="InterPro"/>
</dbReference>
<proteinExistence type="predicted"/>
<evidence type="ECO:0000313" key="8">
    <source>
        <dbReference type="Proteomes" id="UP000027120"/>
    </source>
</evidence>
<protein>
    <recommendedName>
        <fullName evidence="6">Methionyl/Valyl/Leucyl/Isoleucyl-tRNA synthetase anticodon-binding domain-containing protein</fullName>
    </recommendedName>
</protein>
<organism evidence="7 8">
    <name type="scientific">Citrus sinensis</name>
    <name type="common">Sweet orange</name>
    <name type="synonym">Citrus aurantium var. sinensis</name>
    <dbReference type="NCBI Taxonomy" id="2711"/>
    <lineage>
        <taxon>Eukaryota</taxon>
        <taxon>Viridiplantae</taxon>
        <taxon>Streptophyta</taxon>
        <taxon>Embryophyta</taxon>
        <taxon>Tracheophyta</taxon>
        <taxon>Spermatophyta</taxon>
        <taxon>Magnoliopsida</taxon>
        <taxon>eudicotyledons</taxon>
        <taxon>Gunneridae</taxon>
        <taxon>Pentapetalae</taxon>
        <taxon>rosids</taxon>
        <taxon>malvids</taxon>
        <taxon>Sapindales</taxon>
        <taxon>Rutaceae</taxon>
        <taxon>Aurantioideae</taxon>
        <taxon>Citrus</taxon>
    </lineage>
</organism>
<dbReference type="PANTHER" id="PTHR42765:SF1">
    <property type="entry name" value="ISOLEUCINE--TRNA LIGASE, MITOCHONDRIAL"/>
    <property type="match status" value="1"/>
</dbReference>
<sequence length="222" mass="25786">EAPGYGADVLRLWVSSVDYTGDVMIGPQVLRQMSDIYRKLRGTLRYLLGNLHDWRVGNSISYDDLPMIDQYALFQLENIVKNIRESYESYQFFKIFQIIQRFIIVDLSNFYFDVAKDRLYTGGTTSFTRRSCQTVLSAHLLSIVRVIAPILPHLAEDVWQNLPFAYTLEDGSAAEFVFESKWPVLDEKWRTFPVGEIYFWGKILEVIVVVTYLNETEGFSSF</sequence>
<dbReference type="AlphaFoldDB" id="A0A067FWC6"/>
<dbReference type="InterPro" id="IPR009080">
    <property type="entry name" value="tRNAsynth_Ia_anticodon-bd"/>
</dbReference>
<keyword evidence="8" id="KW-1185">Reference proteome</keyword>
<dbReference type="PANTHER" id="PTHR42765">
    <property type="entry name" value="SOLEUCYL-TRNA SYNTHETASE"/>
    <property type="match status" value="1"/>
</dbReference>
<evidence type="ECO:0000256" key="1">
    <source>
        <dbReference type="ARBA" id="ARBA00022598"/>
    </source>
</evidence>
<evidence type="ECO:0000256" key="3">
    <source>
        <dbReference type="ARBA" id="ARBA00022840"/>
    </source>
</evidence>
<dbReference type="EMBL" id="KK784888">
    <property type="protein sequence ID" value="KDO71648.1"/>
    <property type="molecule type" value="Genomic_DNA"/>
</dbReference>
<dbReference type="InterPro" id="IPR050081">
    <property type="entry name" value="Ile-tRNA_ligase"/>
</dbReference>